<dbReference type="SUPFAM" id="SSF54506">
    <property type="entry name" value="Diaminopimelate epimerase-like"/>
    <property type="match status" value="2"/>
</dbReference>
<comment type="caution">
    <text evidence="3">The sequence shown here is derived from an EMBL/GenBank/DDBJ whole genome shotgun (WGS) entry which is preliminary data.</text>
</comment>
<proteinExistence type="inferred from homology"/>
<dbReference type="PANTHER" id="PTHR43709:SF2">
    <property type="entry name" value="DUF453 DOMAIN PROTEIN (AFU_ORTHOLOGUE AFUA_6G00360)"/>
    <property type="match status" value="1"/>
</dbReference>
<comment type="similarity">
    <text evidence="1">Belongs to the PrpF family.</text>
</comment>
<reference evidence="3 4" key="1">
    <citation type="submission" date="2018-11" db="EMBL/GenBank/DDBJ databases">
        <title>Genome assembly of Steccherinum ochraceum LE-BIN_3174, the white-rot fungus of the Steccherinaceae family (The Residual Polyporoid clade, Polyporales, Basidiomycota).</title>
        <authorList>
            <person name="Fedorova T.V."/>
            <person name="Glazunova O.A."/>
            <person name="Landesman E.O."/>
            <person name="Moiseenko K.V."/>
            <person name="Psurtseva N.V."/>
            <person name="Savinova O.S."/>
            <person name="Shakhova N.V."/>
            <person name="Tyazhelova T.V."/>
            <person name="Vasina D.V."/>
        </authorList>
    </citation>
    <scope>NUCLEOTIDE SEQUENCE [LARGE SCALE GENOMIC DNA]</scope>
    <source>
        <strain evidence="3 4">LE-BIN_3174</strain>
    </source>
</reference>
<dbReference type="Pfam" id="PF04303">
    <property type="entry name" value="PrpF"/>
    <property type="match status" value="1"/>
</dbReference>
<keyword evidence="4" id="KW-1185">Reference proteome</keyword>
<dbReference type="GO" id="GO:0016853">
    <property type="term" value="F:isomerase activity"/>
    <property type="evidence" value="ECO:0007669"/>
    <property type="project" value="UniProtKB-KW"/>
</dbReference>
<dbReference type="OrthoDB" id="10267539at2759"/>
<evidence type="ECO:0000313" key="3">
    <source>
        <dbReference type="EMBL" id="TCD60914.1"/>
    </source>
</evidence>
<organism evidence="3 4">
    <name type="scientific">Steccherinum ochraceum</name>
    <dbReference type="NCBI Taxonomy" id="92696"/>
    <lineage>
        <taxon>Eukaryota</taxon>
        <taxon>Fungi</taxon>
        <taxon>Dikarya</taxon>
        <taxon>Basidiomycota</taxon>
        <taxon>Agaricomycotina</taxon>
        <taxon>Agaricomycetes</taxon>
        <taxon>Polyporales</taxon>
        <taxon>Steccherinaceae</taxon>
        <taxon>Steccherinum</taxon>
    </lineage>
</organism>
<sequence>MSVFCALSNSLVADVEGFKLPYAPWKRAYSSLRSIANPLPATFLRGGTSKGIFIKRADLPEDRSEWDRIFLGIMGSPDPEYGRQLNGMGGGVSSLSKICVVGPASDAQRADGVDVEYTFVQVGIRDSVLDYSGNCGNLSSMIGVFAMDEGICAASFVDRKSNAASVRSFNTNTKKRVDTTFPISTSHEGIVPDLEMEQVAMAGVPGKASQIVLEFVSPGGARTGRLLPTGRPKDALIFKVLGHPYSIPASLVDATNPTIFVASTDLRTILGVPSQSPIIDYSDDVVLEFLEAIRHEGARQMGLNPAAQAQPKIAILSHCMVEGKVSDADIAIHALSMGVLHKAVPMTVGLCLGVAAGIKGTLAQDIVSQGRAHKAAENPSLIRIRHPGGLVDVGADFNSNGTVKSAKVVRTGRRLMKGAVWW</sequence>
<evidence type="ECO:0008006" key="5">
    <source>
        <dbReference type="Google" id="ProtNLM"/>
    </source>
</evidence>
<evidence type="ECO:0000256" key="2">
    <source>
        <dbReference type="ARBA" id="ARBA00023235"/>
    </source>
</evidence>
<dbReference type="STRING" id="92696.A0A4R0REQ1"/>
<evidence type="ECO:0000256" key="1">
    <source>
        <dbReference type="ARBA" id="ARBA00007673"/>
    </source>
</evidence>
<name>A0A4R0REQ1_9APHY</name>
<dbReference type="AlphaFoldDB" id="A0A4R0REQ1"/>
<dbReference type="Gene3D" id="3.10.310.10">
    <property type="entry name" value="Diaminopimelate Epimerase, Chain A, domain 1"/>
    <property type="match status" value="2"/>
</dbReference>
<dbReference type="Proteomes" id="UP000292702">
    <property type="component" value="Unassembled WGS sequence"/>
</dbReference>
<protein>
    <recommendedName>
        <fullName evidence="5">DUF453-domain-containing protein</fullName>
    </recommendedName>
</protein>
<dbReference type="InterPro" id="IPR007400">
    <property type="entry name" value="PrpF-like"/>
</dbReference>
<gene>
    <name evidence="3" type="ORF">EIP91_009305</name>
</gene>
<keyword evidence="2" id="KW-0413">Isomerase</keyword>
<dbReference type="EMBL" id="RWJN01000527">
    <property type="protein sequence ID" value="TCD60914.1"/>
    <property type="molecule type" value="Genomic_DNA"/>
</dbReference>
<accession>A0A4R0REQ1</accession>
<dbReference type="PANTHER" id="PTHR43709">
    <property type="entry name" value="ACONITATE ISOMERASE-RELATED"/>
    <property type="match status" value="1"/>
</dbReference>
<evidence type="ECO:0000313" key="4">
    <source>
        <dbReference type="Proteomes" id="UP000292702"/>
    </source>
</evidence>